<dbReference type="InterPro" id="IPR036249">
    <property type="entry name" value="Thioredoxin-like_sf"/>
</dbReference>
<dbReference type="InterPro" id="IPR006660">
    <property type="entry name" value="Arsenate_reductase-like"/>
</dbReference>
<proteinExistence type="inferred from homology"/>
<dbReference type="PANTHER" id="PTHR30041:SF8">
    <property type="entry name" value="PROTEIN YFFB"/>
    <property type="match status" value="1"/>
</dbReference>
<evidence type="ECO:0000256" key="2">
    <source>
        <dbReference type="PROSITE-ProRule" id="PRU01282"/>
    </source>
</evidence>
<dbReference type="AlphaFoldDB" id="A0A0P1ES43"/>
<dbReference type="PANTHER" id="PTHR30041">
    <property type="entry name" value="ARSENATE REDUCTASE"/>
    <property type="match status" value="1"/>
</dbReference>
<evidence type="ECO:0000313" key="4">
    <source>
        <dbReference type="Proteomes" id="UP000054823"/>
    </source>
</evidence>
<dbReference type="PROSITE" id="PS51353">
    <property type="entry name" value="ARSC"/>
    <property type="match status" value="1"/>
</dbReference>
<dbReference type="EMBL" id="CYPW01000027">
    <property type="protein sequence ID" value="CUH53353.1"/>
    <property type="molecule type" value="Genomic_DNA"/>
</dbReference>
<protein>
    <submittedName>
        <fullName evidence="3">Putative reductase</fullName>
    </submittedName>
</protein>
<organism evidence="3 4">
    <name type="scientific">Shimia marina</name>
    <dbReference type="NCBI Taxonomy" id="321267"/>
    <lineage>
        <taxon>Bacteria</taxon>
        <taxon>Pseudomonadati</taxon>
        <taxon>Pseudomonadota</taxon>
        <taxon>Alphaproteobacteria</taxon>
        <taxon>Rhodobacterales</taxon>
        <taxon>Roseobacteraceae</taxon>
    </lineage>
</organism>
<dbReference type="OrthoDB" id="9803749at2"/>
<evidence type="ECO:0000256" key="1">
    <source>
        <dbReference type="ARBA" id="ARBA00007198"/>
    </source>
</evidence>
<dbReference type="SUPFAM" id="SSF52833">
    <property type="entry name" value="Thioredoxin-like"/>
    <property type="match status" value="1"/>
</dbReference>
<reference evidence="3 4" key="1">
    <citation type="submission" date="2015-09" db="EMBL/GenBank/DDBJ databases">
        <authorList>
            <consortium name="Swine Surveillance"/>
        </authorList>
    </citation>
    <scope>NUCLEOTIDE SEQUENCE [LARGE SCALE GENOMIC DNA]</scope>
    <source>
        <strain evidence="3 4">CECT 7688</strain>
    </source>
</reference>
<accession>A0A0P1ES43</accession>
<dbReference type="RefSeq" id="WP_058240519.1">
    <property type="nucleotide sequence ID" value="NZ_CYPW01000027.1"/>
</dbReference>
<sequence length="104" mass="12024">MTIVYGLKNCDTCRKAMKSLGEVDFVDVRNTGVPEEILNSAYEQFQDSLVNKRSTTWRNLGEDEREEAPISLLMRHPTLMKRPLIEQDGKFFLGWTKEIEAELT</sequence>
<comment type="similarity">
    <text evidence="1 2">Belongs to the ArsC family.</text>
</comment>
<evidence type="ECO:0000313" key="3">
    <source>
        <dbReference type="EMBL" id="CUH53353.1"/>
    </source>
</evidence>
<keyword evidence="4" id="KW-1185">Reference proteome</keyword>
<dbReference type="Proteomes" id="UP000054823">
    <property type="component" value="Unassembled WGS sequence"/>
</dbReference>
<gene>
    <name evidence="3" type="ORF">SHM7688_02807</name>
</gene>
<dbReference type="STRING" id="321267.SHM7688_02807"/>
<dbReference type="Gene3D" id="3.40.30.10">
    <property type="entry name" value="Glutaredoxin"/>
    <property type="match status" value="1"/>
</dbReference>
<dbReference type="Pfam" id="PF03960">
    <property type="entry name" value="ArsC"/>
    <property type="match status" value="1"/>
</dbReference>
<name>A0A0P1ES43_9RHOB</name>